<keyword evidence="5" id="KW-1185">Reference proteome</keyword>
<comment type="similarity">
    <text evidence="1">Belongs to the DinB family.</text>
</comment>
<protein>
    <submittedName>
        <fullName evidence="4">Damage-inducible protein DinB</fullName>
    </submittedName>
</protein>
<feature type="binding site" evidence="3">
    <location>
        <position position="133"/>
    </location>
    <ligand>
        <name>a divalent metal cation</name>
        <dbReference type="ChEBI" id="CHEBI:60240"/>
    </ligand>
</feature>
<dbReference type="InterPro" id="IPR007837">
    <property type="entry name" value="DinB"/>
</dbReference>
<dbReference type="Pfam" id="PF05163">
    <property type="entry name" value="DinB"/>
    <property type="match status" value="1"/>
</dbReference>
<evidence type="ECO:0000256" key="3">
    <source>
        <dbReference type="PIRSR" id="PIRSR607837-1"/>
    </source>
</evidence>
<feature type="binding site" evidence="3">
    <location>
        <position position="137"/>
    </location>
    <ligand>
        <name>a divalent metal cation</name>
        <dbReference type="ChEBI" id="CHEBI:60240"/>
    </ligand>
</feature>
<dbReference type="SUPFAM" id="SSF109854">
    <property type="entry name" value="DinB/YfiT-like putative metalloenzymes"/>
    <property type="match status" value="1"/>
</dbReference>
<dbReference type="InterPro" id="IPR034660">
    <property type="entry name" value="DinB/YfiT-like"/>
</dbReference>
<proteinExistence type="inferred from homology"/>
<dbReference type="Gene3D" id="1.20.120.450">
    <property type="entry name" value="dinb family like domain"/>
    <property type="match status" value="1"/>
</dbReference>
<dbReference type="EMBL" id="QVQT01000001">
    <property type="protein sequence ID" value="RFU18242.1"/>
    <property type="molecule type" value="Genomic_DNA"/>
</dbReference>
<sequence>MDFLEVFVKEFDREMGATRRMLERVPEEQWGWRPHERSMMLGRLASHVSDLPNRAVQVVELETLVRQPGFAPYQAATKTEMLEKFESSAARAQELIPGLTEEQLKAEWSIRLGERVMMAMPRGMALRTIVMDHLIHHRGQLSVYLRLLDVPVPGVYGPSADDQPLG</sequence>
<evidence type="ECO:0000313" key="4">
    <source>
        <dbReference type="EMBL" id="RFU18242.1"/>
    </source>
</evidence>
<dbReference type="AlphaFoldDB" id="A0A372ITH6"/>
<reference evidence="4 5" key="1">
    <citation type="submission" date="2018-08" db="EMBL/GenBank/DDBJ databases">
        <title>Acidipila sp. 4G-K13, an acidobacterium isolated from forest soil.</title>
        <authorList>
            <person name="Gao Z.-H."/>
            <person name="Qiu L.-H."/>
        </authorList>
    </citation>
    <scope>NUCLEOTIDE SEQUENCE [LARGE SCALE GENOMIC DNA]</scope>
    <source>
        <strain evidence="4 5">4G-K13</strain>
    </source>
</reference>
<evidence type="ECO:0000313" key="5">
    <source>
        <dbReference type="Proteomes" id="UP000264702"/>
    </source>
</evidence>
<dbReference type="Proteomes" id="UP000264702">
    <property type="component" value="Unassembled WGS sequence"/>
</dbReference>
<accession>A0A372ITH6</accession>
<evidence type="ECO:0000256" key="2">
    <source>
        <dbReference type="ARBA" id="ARBA00022723"/>
    </source>
</evidence>
<comment type="caution">
    <text evidence="4">The sequence shown here is derived from an EMBL/GenBank/DDBJ whole genome shotgun (WGS) entry which is preliminary data.</text>
</comment>
<gene>
    <name evidence="4" type="ORF">D0Y96_01300</name>
</gene>
<organism evidence="4 5">
    <name type="scientific">Paracidobacterium acidisoli</name>
    <dbReference type="NCBI Taxonomy" id="2303751"/>
    <lineage>
        <taxon>Bacteria</taxon>
        <taxon>Pseudomonadati</taxon>
        <taxon>Acidobacteriota</taxon>
        <taxon>Terriglobia</taxon>
        <taxon>Terriglobales</taxon>
        <taxon>Acidobacteriaceae</taxon>
        <taxon>Paracidobacterium</taxon>
    </lineage>
</organism>
<dbReference type="GO" id="GO:0046872">
    <property type="term" value="F:metal ion binding"/>
    <property type="evidence" value="ECO:0007669"/>
    <property type="project" value="UniProtKB-KW"/>
</dbReference>
<dbReference type="OrthoDB" id="119432at2"/>
<dbReference type="RefSeq" id="WP_117297484.1">
    <property type="nucleotide sequence ID" value="NZ_QVQT02000001.1"/>
</dbReference>
<keyword evidence="2 3" id="KW-0479">Metal-binding</keyword>
<name>A0A372ITH6_9BACT</name>
<feature type="binding site" evidence="3">
    <location>
        <position position="47"/>
    </location>
    <ligand>
        <name>a divalent metal cation</name>
        <dbReference type="ChEBI" id="CHEBI:60240"/>
    </ligand>
</feature>
<evidence type="ECO:0000256" key="1">
    <source>
        <dbReference type="ARBA" id="ARBA00008635"/>
    </source>
</evidence>